<dbReference type="SUPFAM" id="SSF52540">
    <property type="entry name" value="P-loop containing nucleoside triphosphate hydrolases"/>
    <property type="match status" value="1"/>
</dbReference>
<dbReference type="Pfam" id="PF13087">
    <property type="entry name" value="AAA_12"/>
    <property type="match status" value="1"/>
</dbReference>
<name>A0ABD4ACK6_9BIFI</name>
<evidence type="ECO:0000256" key="2">
    <source>
        <dbReference type="ARBA" id="ARBA00022801"/>
    </source>
</evidence>
<evidence type="ECO:0000313" key="6">
    <source>
        <dbReference type="EMBL" id="KJY52861.1"/>
    </source>
</evidence>
<keyword evidence="2" id="KW-0378">Hydrolase</keyword>
<keyword evidence="1" id="KW-0547">Nucleotide-binding</keyword>
<keyword evidence="3" id="KW-0347">Helicase</keyword>
<comment type="caution">
    <text evidence="6">The sequence shown here is derived from an EMBL/GenBank/DDBJ whole genome shotgun (WGS) entry which is preliminary data.</text>
</comment>
<feature type="domain" description="DNA2/NAM7 helicase-like C-terminal" evidence="5">
    <location>
        <begin position="1054"/>
        <end position="1238"/>
    </location>
</feature>
<dbReference type="Proteomes" id="UP000033652">
    <property type="component" value="Unassembled WGS sequence"/>
</dbReference>
<protein>
    <recommendedName>
        <fullName evidence="5">DNA2/NAM7 helicase-like C-terminal domain-containing protein</fullName>
    </recommendedName>
</protein>
<evidence type="ECO:0000256" key="3">
    <source>
        <dbReference type="ARBA" id="ARBA00022806"/>
    </source>
</evidence>
<evidence type="ECO:0000256" key="4">
    <source>
        <dbReference type="ARBA" id="ARBA00022840"/>
    </source>
</evidence>
<sequence length="1273" mass="142467">MDVLSYWCAVELFSPQSWNDIQLIALTDAPGEGIRRTSLSGRERLPWEQVHANLLIGLTGSEKYPYKACYTELLGGKVYRLQTDMKARLTEPFSFVEDTENWLRMKAGGFGLDDQSISNLVREANLSWMEVTKQRGALQIGTVLTDSMVSRLLQIVRELSTKIGYSGVASAAYSKDYDPRFARQPIYQVVKPAVGPDSAEGSEGKSWLRHERFRIAAGLSQEVSRRALITAARLVRELSPTEETAQDEGLQELAYQQQRRTGNSHATASLMEFCIGDEGNLVVGSLDISQYAKAVSCLFNNESWPDCPAGWPHIEVFDQTEKEIKYHFNRSISQTPRGEEEWAEQESGPVHRSDIAGLIDWVAGRIGLSDDRVGRSPLFSRNDGSPLIRNYVNCRLETNPEQFGGGMMDSFFLDDLEHLYQGGPDLLSEPVRQYLSIDHPQRFNLEEDPEGQLIGGLTEPTSMSVGRWPSASNRFQSAGQQLAINQIRAVMEGSGSSSLLGVNGPPGTGKTTLLKDVVSEIIVARAKQLMKFSRPQDIFTPRDQDGNISDEIRNQGYWTLDPAVTGFEIVVASSNNKAVQNVSQDLPSADAIDDEWESYIESEFKQVPLGFDFRDLAGRIADTEGESSGASSAWALISAVLGNMKNKNRFLRPFKSEFVYGYLKKIRYGENSGNTWAKAKAAFGDALEKEESIRVRKAAQYELIRSYSELCDRRAALSSSLKADNERLVCMKTDRSEYMKRIKAAEGQMEEARQAASSAGTVWEQADSTYRVHVSYWREHPLRSLFHGKERQQDELKVRTDLDQARLAKEHCDERASEASRQLQSLYSGLQSGDQKLKQCEAQISSSTKELSVFEGQISEAERIQWSTPRIGDDRIEWMDEEWSKARTELFIKALALHQQVVMGAPRQFMRNLSLVCTAMQSNDISKGARLAAWQTLFLVVPVVSSSFASISRMLSGVEGEAFGWAIVDEAGQALPQSAVGLLQRVKHAIAVGDPMQLQPVDPMPKPMHELLASTHNIQLGLESENMQAMVDYQTPCGLLDDIENRWLGMPLVVHRRCDEPMFSICNDMAYSGRMVRVGPEHQACTYPSGLHAGEELPTSCWYDVSSSSGMSSRTQWRQREGVELRKRMRGLLQGGVDPASILVIAPFRAVANEVWKIFEDEVRKTTRYDRNDVRRLAQEQAGTVHTSQGREADVVFIVLGSKYGSQGAKSRSWVNQSPNLLNVAVSRAKRRVYVIGDLSDWKDGAYTSMIAKELPVVRGDEEAREVMPEWQR</sequence>
<dbReference type="InterPro" id="IPR027417">
    <property type="entry name" value="P-loop_NTPase"/>
</dbReference>
<proteinExistence type="predicted"/>
<accession>A0ABD4ACK6</accession>
<evidence type="ECO:0000313" key="7">
    <source>
        <dbReference type="Proteomes" id="UP000033652"/>
    </source>
</evidence>
<evidence type="ECO:0000259" key="5">
    <source>
        <dbReference type="Pfam" id="PF13087"/>
    </source>
</evidence>
<dbReference type="EMBL" id="JXBX01000010">
    <property type="protein sequence ID" value="KJY52861.1"/>
    <property type="molecule type" value="Genomic_DNA"/>
</dbReference>
<dbReference type="GO" id="GO:0004386">
    <property type="term" value="F:helicase activity"/>
    <property type="evidence" value="ECO:0007669"/>
    <property type="project" value="UniProtKB-KW"/>
</dbReference>
<dbReference type="PANTHER" id="PTHR43788">
    <property type="entry name" value="DNA2/NAM7 HELICASE FAMILY MEMBER"/>
    <property type="match status" value="1"/>
</dbReference>
<dbReference type="GO" id="GO:0005524">
    <property type="term" value="F:ATP binding"/>
    <property type="evidence" value="ECO:0007669"/>
    <property type="project" value="UniProtKB-KW"/>
</dbReference>
<organism evidence="6 7">
    <name type="scientific">Bifidobacterium coryneforme</name>
    <dbReference type="NCBI Taxonomy" id="1687"/>
    <lineage>
        <taxon>Bacteria</taxon>
        <taxon>Bacillati</taxon>
        <taxon>Actinomycetota</taxon>
        <taxon>Actinomycetes</taxon>
        <taxon>Bifidobacteriales</taxon>
        <taxon>Bifidobacteriaceae</taxon>
        <taxon>Bifidobacterium</taxon>
    </lineage>
</organism>
<dbReference type="InterPro" id="IPR050534">
    <property type="entry name" value="Coronavir_polyprotein_1ab"/>
</dbReference>
<dbReference type="PANTHER" id="PTHR43788:SF8">
    <property type="entry name" value="DNA-BINDING PROTEIN SMUBP-2"/>
    <property type="match status" value="1"/>
</dbReference>
<keyword evidence="4" id="KW-0067">ATP-binding</keyword>
<gene>
    <name evidence="6" type="ORF">JF68_13150</name>
</gene>
<dbReference type="AlphaFoldDB" id="A0ABD4ACK6"/>
<dbReference type="GO" id="GO:0016787">
    <property type="term" value="F:hydrolase activity"/>
    <property type="evidence" value="ECO:0007669"/>
    <property type="project" value="UniProtKB-KW"/>
</dbReference>
<evidence type="ECO:0000256" key="1">
    <source>
        <dbReference type="ARBA" id="ARBA00022741"/>
    </source>
</evidence>
<dbReference type="InterPro" id="IPR041679">
    <property type="entry name" value="DNA2/NAM7-like_C"/>
</dbReference>
<dbReference type="Gene3D" id="3.40.50.300">
    <property type="entry name" value="P-loop containing nucleotide triphosphate hydrolases"/>
    <property type="match status" value="3"/>
</dbReference>
<reference evidence="6 7" key="1">
    <citation type="submission" date="2014-12" db="EMBL/GenBank/DDBJ databases">
        <title>Comparative genomics of the lactic acid bacteria isolated from the honey bee gut.</title>
        <authorList>
            <person name="Ellegaard K.M."/>
            <person name="Tamarit D."/>
            <person name="Javelind E."/>
            <person name="Olofsson T."/>
            <person name="Andersson S.G."/>
            <person name="Vasquez A."/>
        </authorList>
    </citation>
    <scope>NUCLEOTIDE SEQUENCE [LARGE SCALE GENOMIC DNA]</scope>
    <source>
        <strain evidence="6 7">Bma6</strain>
    </source>
</reference>